<sequence length="416" mass="44597">MPDVIVLGAGMAGVGAALQLQRRGWSVALVDRRPPGTETSYGNAGIIQSECVEPYALPRSLPTLLAIALGRSNDVHYHLRALPSYVAPLLAYWQHSAPASHAEISRAYAPLIRRAAEEHAPLIAAAGAEALVRREGFRILFRSPKLMERAATDALRIRRDYGVAVEILAPDALAAAEPALTQGGAGGLHWSEPWTVRDPGALVGAYARLLVESGATWAEGDARSLRSGPNGGWQVETEQGRLEAGAAVVALGPWSPALLKRFGYRIPMIRKRGYHRHYHAAAGSNAGLDLPLLDEEYGYVMAPMARGLRITTGAELALPDAPPTPVQLRRAEQAAGELLTLGAPVEPEPWLGNRPCMPDMLPLVGRAPHHPGLWLHFGHGHQGFTLGPTTGRLLAELMSGETPFADPAPFRAERFG</sequence>
<evidence type="ECO:0000313" key="3">
    <source>
        <dbReference type="EMBL" id="SMF64147.1"/>
    </source>
</evidence>
<organism evidence="3 4">
    <name type="scientific">Tistlia consotensis USBA 355</name>
    <dbReference type="NCBI Taxonomy" id="560819"/>
    <lineage>
        <taxon>Bacteria</taxon>
        <taxon>Pseudomonadati</taxon>
        <taxon>Pseudomonadota</taxon>
        <taxon>Alphaproteobacteria</taxon>
        <taxon>Rhodospirillales</taxon>
        <taxon>Rhodovibrionaceae</taxon>
        <taxon>Tistlia</taxon>
    </lineage>
</organism>
<dbReference type="RefSeq" id="WP_085125193.1">
    <property type="nucleotide sequence ID" value="NZ_FWZX01000025.1"/>
</dbReference>
<dbReference type="Proteomes" id="UP000192917">
    <property type="component" value="Unassembled WGS sequence"/>
</dbReference>
<dbReference type="InterPro" id="IPR036188">
    <property type="entry name" value="FAD/NAD-bd_sf"/>
</dbReference>
<gene>
    <name evidence="3" type="ORF">SAMN05428998_12535</name>
</gene>
<dbReference type="SUPFAM" id="SSF51905">
    <property type="entry name" value="FAD/NAD(P)-binding domain"/>
    <property type="match status" value="1"/>
</dbReference>
<dbReference type="EMBL" id="FWZX01000025">
    <property type="protein sequence ID" value="SMF64147.1"/>
    <property type="molecule type" value="Genomic_DNA"/>
</dbReference>
<feature type="domain" description="FAD dependent oxidoreductase" evidence="2">
    <location>
        <begin position="3"/>
        <end position="397"/>
    </location>
</feature>
<dbReference type="PANTHER" id="PTHR13847">
    <property type="entry name" value="SARCOSINE DEHYDROGENASE-RELATED"/>
    <property type="match status" value="1"/>
</dbReference>
<protein>
    <submittedName>
        <fullName evidence="3">D-amino-acid dehydrogenase</fullName>
    </submittedName>
</protein>
<evidence type="ECO:0000259" key="2">
    <source>
        <dbReference type="Pfam" id="PF01266"/>
    </source>
</evidence>
<reference evidence="3 4" key="1">
    <citation type="submission" date="2017-04" db="EMBL/GenBank/DDBJ databases">
        <authorList>
            <person name="Afonso C.L."/>
            <person name="Miller P.J."/>
            <person name="Scott M.A."/>
            <person name="Spackman E."/>
            <person name="Goraichik I."/>
            <person name="Dimitrov K.M."/>
            <person name="Suarez D.L."/>
            <person name="Swayne D.E."/>
        </authorList>
    </citation>
    <scope>NUCLEOTIDE SEQUENCE [LARGE SCALE GENOMIC DNA]</scope>
    <source>
        <strain evidence="3 4">USBA 355</strain>
    </source>
</reference>
<dbReference type="STRING" id="560819.SAMN05428998_12535"/>
<name>A0A1Y6CNB6_9PROT</name>
<keyword evidence="4" id="KW-1185">Reference proteome</keyword>
<keyword evidence="1" id="KW-0560">Oxidoreductase</keyword>
<dbReference type="Pfam" id="PF01266">
    <property type="entry name" value="DAO"/>
    <property type="match status" value="1"/>
</dbReference>
<proteinExistence type="predicted"/>
<accession>A0A1Y6CNB6</accession>
<dbReference type="Gene3D" id="3.30.9.10">
    <property type="entry name" value="D-Amino Acid Oxidase, subunit A, domain 2"/>
    <property type="match status" value="1"/>
</dbReference>
<dbReference type="GO" id="GO:0016491">
    <property type="term" value="F:oxidoreductase activity"/>
    <property type="evidence" value="ECO:0007669"/>
    <property type="project" value="UniProtKB-KW"/>
</dbReference>
<evidence type="ECO:0000256" key="1">
    <source>
        <dbReference type="ARBA" id="ARBA00023002"/>
    </source>
</evidence>
<dbReference type="AlphaFoldDB" id="A0A1Y6CNB6"/>
<dbReference type="InterPro" id="IPR006076">
    <property type="entry name" value="FAD-dep_OxRdtase"/>
</dbReference>
<evidence type="ECO:0000313" key="4">
    <source>
        <dbReference type="Proteomes" id="UP000192917"/>
    </source>
</evidence>
<dbReference type="GO" id="GO:0005737">
    <property type="term" value="C:cytoplasm"/>
    <property type="evidence" value="ECO:0007669"/>
    <property type="project" value="TreeGrafter"/>
</dbReference>
<dbReference type="PANTHER" id="PTHR13847:SF289">
    <property type="entry name" value="GLYCINE OXIDASE"/>
    <property type="match status" value="1"/>
</dbReference>
<dbReference type="Gene3D" id="3.50.50.60">
    <property type="entry name" value="FAD/NAD(P)-binding domain"/>
    <property type="match status" value="2"/>
</dbReference>